<evidence type="ECO:0000313" key="2">
    <source>
        <dbReference type="EMBL" id="KAJ0407085.1"/>
    </source>
</evidence>
<feature type="region of interest" description="Disordered" evidence="1">
    <location>
        <begin position="48"/>
        <end position="76"/>
    </location>
</feature>
<dbReference type="AlphaFoldDB" id="A0AAD5LRJ9"/>
<evidence type="ECO:0000256" key="1">
    <source>
        <dbReference type="SAM" id="MobiDB-lite"/>
    </source>
</evidence>
<accession>A0AAD5LRJ9</accession>
<name>A0AAD5LRJ9_PYTIN</name>
<dbReference type="PANTHER" id="PTHR14918:SF3">
    <property type="entry name" value="KICSTOR COMPLEX PROTEIN SZT2"/>
    <property type="match status" value="1"/>
</dbReference>
<protein>
    <submittedName>
        <fullName evidence="2">Uncharacterized protein</fullName>
    </submittedName>
</protein>
<sequence>MTESEAEDAAGSRARAVQEVLLLASDVSVVDRSGLSLWHFQQLTKPLFSSPTAPPPAAEPDENDSTGEGAAGAGSLNGAVAKTDVDATAMELDDGMAIAAITFQSDSTDPPDAADPRPEAERPCRLTLASRVRLVYKRYRCVLYLDASPSTLSIDPTTGKVFLDTLYESAELFINGLLRPMEVGGDPFVPELHVSVIVQGALVSTMSVLVQGFVLQPSNAASLLKVVRERLALIEKDWAAKANQVECMHATTQRASLSSMIQNAVFALNSLPTDAAPLLVMATDGVVDLFDAYSYDNLVMQLVRHDVQCHFLCIGTSLSCPFTSFGFVPDLDLLRFVAASTGGAAIDYTTLHAACMTDASCDTLKRMTAFQQQLLVRSSSIRAISAPIVHVDGRWGGASSDHRFSTLKPYRVWRQKVHEYRIQADISRIVEARIREGFRVNKVYVKTYYRAEDDSLLKMTVTSHIPAVSGDCVSSKILIVFVLEWKQNVWIEMKLFAIYSADQVRRRSHQACFHFVKQFPREVAVQ</sequence>
<dbReference type="PANTHER" id="PTHR14918">
    <property type="entry name" value="KICSTOR COMPLEX PROTEIN SZT2"/>
    <property type="match status" value="1"/>
</dbReference>
<gene>
    <name evidence="2" type="ORF">P43SY_005358</name>
</gene>
<comment type="caution">
    <text evidence="2">The sequence shown here is derived from an EMBL/GenBank/DDBJ whole genome shotgun (WGS) entry which is preliminary data.</text>
</comment>
<dbReference type="GO" id="GO:0005777">
    <property type="term" value="C:peroxisome"/>
    <property type="evidence" value="ECO:0007669"/>
    <property type="project" value="InterPro"/>
</dbReference>
<organism evidence="2 3">
    <name type="scientific">Pythium insidiosum</name>
    <name type="common">Pythiosis disease agent</name>
    <dbReference type="NCBI Taxonomy" id="114742"/>
    <lineage>
        <taxon>Eukaryota</taxon>
        <taxon>Sar</taxon>
        <taxon>Stramenopiles</taxon>
        <taxon>Oomycota</taxon>
        <taxon>Peronosporomycetes</taxon>
        <taxon>Pythiales</taxon>
        <taxon>Pythiaceae</taxon>
        <taxon>Pythium</taxon>
    </lineage>
</organism>
<keyword evidence="3" id="KW-1185">Reference proteome</keyword>
<proteinExistence type="predicted"/>
<dbReference type="EMBL" id="JAKCXM010000025">
    <property type="protein sequence ID" value="KAJ0407085.1"/>
    <property type="molecule type" value="Genomic_DNA"/>
</dbReference>
<dbReference type="Proteomes" id="UP001209570">
    <property type="component" value="Unassembled WGS sequence"/>
</dbReference>
<reference evidence="2" key="1">
    <citation type="submission" date="2021-12" db="EMBL/GenBank/DDBJ databases">
        <title>Prjna785345.</title>
        <authorList>
            <person name="Rujirawat T."/>
            <person name="Krajaejun T."/>
        </authorList>
    </citation>
    <scope>NUCLEOTIDE SEQUENCE</scope>
    <source>
        <strain evidence="2">Pi057C3</strain>
    </source>
</reference>
<dbReference type="InterPro" id="IPR033228">
    <property type="entry name" value="SZT2"/>
</dbReference>
<evidence type="ECO:0000313" key="3">
    <source>
        <dbReference type="Proteomes" id="UP001209570"/>
    </source>
</evidence>